<reference evidence="5" key="2">
    <citation type="submission" date="2013-10" db="EMBL/GenBank/DDBJ databases">
        <authorList>
            <person name="Aslett M."/>
        </authorList>
    </citation>
    <scope>NUCLEOTIDE SEQUENCE [LARGE SCALE GENOMIC DNA]</scope>
    <source>
        <strain evidence="5">Weybridge</strain>
    </source>
</reference>
<keyword evidence="1 2" id="KW-0694">RNA-binding</keyword>
<gene>
    <name evidence="5" type="ORF">EMWEY_00010080</name>
</gene>
<dbReference type="InterPro" id="IPR036388">
    <property type="entry name" value="WH-like_DNA-bd_sf"/>
</dbReference>
<feature type="compositionally biased region" description="Low complexity" evidence="3">
    <location>
        <begin position="527"/>
        <end position="552"/>
    </location>
</feature>
<keyword evidence="6" id="KW-1185">Reference proteome</keyword>
<proteinExistence type="predicted"/>
<organism evidence="5 6">
    <name type="scientific">Eimeria maxima</name>
    <name type="common">Coccidian parasite</name>
    <dbReference type="NCBI Taxonomy" id="5804"/>
    <lineage>
        <taxon>Eukaryota</taxon>
        <taxon>Sar</taxon>
        <taxon>Alveolata</taxon>
        <taxon>Apicomplexa</taxon>
        <taxon>Conoidasida</taxon>
        <taxon>Coccidia</taxon>
        <taxon>Eucoccidiorida</taxon>
        <taxon>Eimeriorina</taxon>
        <taxon>Eimeriidae</taxon>
        <taxon>Eimeria</taxon>
    </lineage>
</organism>
<dbReference type="SUPFAM" id="SSF46785">
    <property type="entry name" value="Winged helix' DNA-binding domain"/>
    <property type="match status" value="1"/>
</dbReference>
<feature type="region of interest" description="Disordered" evidence="3">
    <location>
        <begin position="527"/>
        <end position="600"/>
    </location>
</feature>
<reference evidence="5" key="1">
    <citation type="submission" date="2013-10" db="EMBL/GenBank/DDBJ databases">
        <title>Genomic analysis of the causative agents of coccidiosis in chickens.</title>
        <authorList>
            <person name="Reid A.J."/>
            <person name="Blake D."/>
            <person name="Billington K."/>
            <person name="Browne H."/>
            <person name="Dunn M."/>
            <person name="Hung S."/>
            <person name="Kawahara F."/>
            <person name="Miranda-Saavedra D."/>
            <person name="Mourier T."/>
            <person name="Nagra H."/>
            <person name="Otto T.D."/>
            <person name="Rawlings N."/>
            <person name="Sanchez A."/>
            <person name="Sanders M."/>
            <person name="Subramaniam C."/>
            <person name="Tay Y."/>
            <person name="Dear P."/>
            <person name="Doerig C."/>
            <person name="Gruber A."/>
            <person name="Parkinson J."/>
            <person name="Shirley M."/>
            <person name="Wan K.L."/>
            <person name="Berriman M."/>
            <person name="Tomley F."/>
            <person name="Pain A."/>
        </authorList>
    </citation>
    <scope>NUCLEOTIDE SEQUENCE [LARGE SCALE GENOMIC DNA]</scope>
    <source>
        <strain evidence="5">Weybridge</strain>
    </source>
</reference>
<feature type="compositionally biased region" description="Polar residues" evidence="3">
    <location>
        <begin position="561"/>
        <end position="581"/>
    </location>
</feature>
<evidence type="ECO:0000256" key="2">
    <source>
        <dbReference type="PROSITE-ProRule" id="PRU00332"/>
    </source>
</evidence>
<dbReference type="GO" id="GO:0003729">
    <property type="term" value="F:mRNA binding"/>
    <property type="evidence" value="ECO:0007669"/>
    <property type="project" value="TreeGrafter"/>
</dbReference>
<dbReference type="OrthoDB" id="409625at2759"/>
<dbReference type="PANTHER" id="PTHR22792">
    <property type="entry name" value="LUPUS LA PROTEIN-RELATED"/>
    <property type="match status" value="1"/>
</dbReference>
<evidence type="ECO:0000259" key="4">
    <source>
        <dbReference type="PROSITE" id="PS50961"/>
    </source>
</evidence>
<dbReference type="EMBL" id="HG722070">
    <property type="protein sequence ID" value="CDJ61379.1"/>
    <property type="molecule type" value="Genomic_DNA"/>
</dbReference>
<feature type="region of interest" description="Disordered" evidence="3">
    <location>
        <begin position="1"/>
        <end position="97"/>
    </location>
</feature>
<feature type="domain" description="HTH La-type RNA-binding" evidence="4">
    <location>
        <begin position="96"/>
        <end position="192"/>
    </location>
</feature>
<feature type="compositionally biased region" description="Polar residues" evidence="3">
    <location>
        <begin position="588"/>
        <end position="600"/>
    </location>
</feature>
<dbReference type="VEuPathDB" id="ToxoDB:EMWEY_00010080"/>
<dbReference type="GeneID" id="25334994"/>
<dbReference type="SMART" id="SM00715">
    <property type="entry name" value="LA"/>
    <property type="match status" value="1"/>
</dbReference>
<dbReference type="Proteomes" id="UP000030763">
    <property type="component" value="Unassembled WGS sequence"/>
</dbReference>
<dbReference type="Pfam" id="PF05383">
    <property type="entry name" value="La"/>
    <property type="match status" value="1"/>
</dbReference>
<dbReference type="Gene3D" id="3.10.450.40">
    <property type="match status" value="1"/>
</dbReference>
<dbReference type="Gene3D" id="1.10.10.10">
    <property type="entry name" value="Winged helix-like DNA-binding domain superfamily/Winged helix DNA-binding domain"/>
    <property type="match status" value="1"/>
</dbReference>
<feature type="compositionally biased region" description="Low complexity" evidence="3">
    <location>
        <begin position="1"/>
        <end position="56"/>
    </location>
</feature>
<dbReference type="InterPro" id="IPR036390">
    <property type="entry name" value="WH_DNA-bd_sf"/>
</dbReference>
<evidence type="ECO:0000256" key="3">
    <source>
        <dbReference type="SAM" id="MobiDB-lite"/>
    </source>
</evidence>
<accession>U6MFY6</accession>
<evidence type="ECO:0000313" key="5">
    <source>
        <dbReference type="EMBL" id="CDJ61379.1"/>
    </source>
</evidence>
<dbReference type="Pfam" id="PF11523">
    <property type="entry name" value="DUF3223"/>
    <property type="match status" value="1"/>
</dbReference>
<dbReference type="PANTHER" id="PTHR22792:SF140">
    <property type="entry name" value="ACHILLES, ISOFORM A"/>
    <property type="match status" value="1"/>
</dbReference>
<evidence type="ECO:0000256" key="1">
    <source>
        <dbReference type="ARBA" id="ARBA00022884"/>
    </source>
</evidence>
<dbReference type="CDD" id="cd07323">
    <property type="entry name" value="LAM"/>
    <property type="match status" value="1"/>
</dbReference>
<dbReference type="InterPro" id="IPR045180">
    <property type="entry name" value="La_dom_prot"/>
</dbReference>
<dbReference type="RefSeq" id="XP_013338029.1">
    <property type="nucleotide sequence ID" value="XM_013482575.1"/>
</dbReference>
<protein>
    <submittedName>
        <fullName evidence="5">La domain-containing protein, putative</fullName>
    </submittedName>
</protein>
<dbReference type="PROSITE" id="PS50961">
    <property type="entry name" value="HTH_LA"/>
    <property type="match status" value="1"/>
</dbReference>
<dbReference type="OMA" id="RRCWVYL"/>
<dbReference type="GO" id="GO:0005634">
    <property type="term" value="C:nucleus"/>
    <property type="evidence" value="ECO:0007669"/>
    <property type="project" value="TreeGrafter"/>
</dbReference>
<dbReference type="InterPro" id="IPR006630">
    <property type="entry name" value="La_HTH"/>
</dbReference>
<dbReference type="AlphaFoldDB" id="U6MFY6"/>
<name>U6MFY6_EIMMA</name>
<sequence length="600" mass="64612">MAVEEAAAAPPLAEGGGAAATAGEMAAAAPEATAAGGSSENAAAGKGEGAAAANNSNKRPGGAVSEATSGEGAANAKRRKTGQDGYKQPKQKSREEMTKEELLAVLKRQVEYYLCDANLATDSFFHERIQEAEKQGKGVSLHMNSVLSSPRMKSLQATAEEVTAALADSTELTVVTDEDKNIWIKRSKPLPPLRKKEKRNNKNNDDSGIGRDPHAVGSRCFALHFLIICMHMNARMSVCVASAYMHLFILRSKLNAAVELQANVPTLVYWQLFFTIHYMHFCFLFDTMQVQVRYVSRINSQHQCTVWLGSFKGDKELLKNTLQLQIEGKEAILSLMTPGEVRAACNSDLPPRVRSSREKELQQFRRQLAGLPLTLGGASFNSVDHLNKCMHDLLDKTEAGKTLKKDSVAEKAVLALLEYHPNAFVKKGGSDKQPVGIRVDLHSKTNKDGSPSKCFFVLRQHKQTQQEDAEDFSLAKCMAEISRNPPVKEEAFTNFMEQRYELAAAAFDAAQQQMQKRKAAAAAAAAATGDGAGQQPNTAEGEEGSSSSTAAGDNEKDSKSNKSPSVATEVTKDGTPSSANKANEEPPTASSSSTAGKTDA</sequence>
<evidence type="ECO:0000313" key="6">
    <source>
        <dbReference type="Proteomes" id="UP000030763"/>
    </source>
</evidence>